<evidence type="ECO:0000313" key="4">
    <source>
        <dbReference type="Proteomes" id="UP000800200"/>
    </source>
</evidence>
<evidence type="ECO:0000256" key="2">
    <source>
        <dbReference type="SAM" id="Phobius"/>
    </source>
</evidence>
<feature type="region of interest" description="Disordered" evidence="1">
    <location>
        <begin position="563"/>
        <end position="632"/>
    </location>
</feature>
<keyword evidence="2" id="KW-0812">Transmembrane</keyword>
<feature type="region of interest" description="Disordered" evidence="1">
    <location>
        <begin position="93"/>
        <end position="203"/>
    </location>
</feature>
<feature type="compositionally biased region" description="Pro residues" evidence="1">
    <location>
        <begin position="122"/>
        <end position="144"/>
    </location>
</feature>
<feature type="compositionally biased region" description="Low complexity" evidence="1">
    <location>
        <begin position="145"/>
        <end position="159"/>
    </location>
</feature>
<evidence type="ECO:0008006" key="5">
    <source>
        <dbReference type="Google" id="ProtNLM"/>
    </source>
</evidence>
<dbReference type="OrthoDB" id="3928670at2759"/>
<keyword evidence="4" id="KW-1185">Reference proteome</keyword>
<protein>
    <recommendedName>
        <fullName evidence="5">Extracellular membrane protein CFEM domain-containing protein</fullName>
    </recommendedName>
</protein>
<accession>A0A6A6EKY1</accession>
<dbReference type="Proteomes" id="UP000800200">
    <property type="component" value="Unassembled WGS sequence"/>
</dbReference>
<dbReference type="EMBL" id="ML994617">
    <property type="protein sequence ID" value="KAF2191438.1"/>
    <property type="molecule type" value="Genomic_DNA"/>
</dbReference>
<organism evidence="3 4">
    <name type="scientific">Zopfia rhizophila CBS 207.26</name>
    <dbReference type="NCBI Taxonomy" id="1314779"/>
    <lineage>
        <taxon>Eukaryota</taxon>
        <taxon>Fungi</taxon>
        <taxon>Dikarya</taxon>
        <taxon>Ascomycota</taxon>
        <taxon>Pezizomycotina</taxon>
        <taxon>Dothideomycetes</taxon>
        <taxon>Dothideomycetes incertae sedis</taxon>
        <taxon>Zopfiaceae</taxon>
        <taxon>Zopfia</taxon>
    </lineage>
</organism>
<evidence type="ECO:0000313" key="3">
    <source>
        <dbReference type="EMBL" id="KAF2191438.1"/>
    </source>
</evidence>
<feature type="transmembrane region" description="Helical" evidence="2">
    <location>
        <begin position="417"/>
        <end position="438"/>
    </location>
</feature>
<feature type="compositionally biased region" description="Polar residues" evidence="1">
    <location>
        <begin position="96"/>
        <end position="109"/>
    </location>
</feature>
<evidence type="ECO:0000256" key="1">
    <source>
        <dbReference type="SAM" id="MobiDB-lite"/>
    </source>
</evidence>
<proteinExistence type="predicted"/>
<reference evidence="3" key="1">
    <citation type="journal article" date="2020" name="Stud. Mycol.">
        <title>101 Dothideomycetes genomes: a test case for predicting lifestyles and emergence of pathogens.</title>
        <authorList>
            <person name="Haridas S."/>
            <person name="Albert R."/>
            <person name="Binder M."/>
            <person name="Bloem J."/>
            <person name="Labutti K."/>
            <person name="Salamov A."/>
            <person name="Andreopoulos B."/>
            <person name="Baker S."/>
            <person name="Barry K."/>
            <person name="Bills G."/>
            <person name="Bluhm B."/>
            <person name="Cannon C."/>
            <person name="Castanera R."/>
            <person name="Culley D."/>
            <person name="Daum C."/>
            <person name="Ezra D."/>
            <person name="Gonzalez J."/>
            <person name="Henrissat B."/>
            <person name="Kuo A."/>
            <person name="Liang C."/>
            <person name="Lipzen A."/>
            <person name="Lutzoni F."/>
            <person name="Magnuson J."/>
            <person name="Mondo S."/>
            <person name="Nolan M."/>
            <person name="Ohm R."/>
            <person name="Pangilinan J."/>
            <person name="Park H.-J."/>
            <person name="Ramirez L."/>
            <person name="Alfaro M."/>
            <person name="Sun H."/>
            <person name="Tritt A."/>
            <person name="Yoshinaga Y."/>
            <person name="Zwiers L.-H."/>
            <person name="Turgeon B."/>
            <person name="Goodwin S."/>
            <person name="Spatafora J."/>
            <person name="Crous P."/>
            <person name="Grigoriev I."/>
        </authorList>
    </citation>
    <scope>NUCLEOTIDE SEQUENCE</scope>
    <source>
        <strain evidence="3">CBS 207.26</strain>
    </source>
</reference>
<keyword evidence="2" id="KW-1133">Transmembrane helix</keyword>
<feature type="compositionally biased region" description="Basic and acidic residues" evidence="1">
    <location>
        <begin position="176"/>
        <end position="193"/>
    </location>
</feature>
<gene>
    <name evidence="3" type="ORF">K469DRAFT_746771</name>
</gene>
<sequence>MSSSFVKWVEGARIFARPRAVNATSCAGLGQDFSSCRSSAAGRCNIPESATLSGDACVCSTLDKYVAKFSECVLDTPYSTCIDPNNDQIMADWSSGHCTKTPNKSTPVSTPKDKSTPKDNSTPPPAPNSTPDPPPRSTPKPEPSSPKASGPPSTLKPAPSSKPEPSSNPSPAEQSEEPKSEEQTSEEPSKAPEKTFSSVPQPSFVPVTIAPRVSALTTGAVSSISSTHAPVPKWSGSGNLLQGYCATPEYTILDGPTAYWAPVIGCVGGKNDCCPFDVVPTSQGATATVTVPQTVTIQVPVSGATLQPTGGSGGFPVALSPAQATLDKCPDDYHSIGEGCCPSNYFPWSTAFGGQTPCYSTLPVAMTPPPIPDSLTGTPTDGGALQKPTSAIINVVYAMQYPVQPSSKPALTSNAKIGIGAGAGGAALIFGVLIWLLVWKHRVHKRDKAALESGSGFGPGLSSTRRSVNQMSRYSASNDGTGVEDWRRSVVNHPPPGAKTRFTEGSGPTLPNVGEPRNYPADWRPGQPTVSPPPAIYGRNPVGHGNRYPSPPIPEEYQELQAQQQGFTRYSGGSPVDRSELQSGEYFPPQELQGVPEGHEWGPGAYQETSHEQSWGQQPGRQRYYEAPAGRM</sequence>
<feature type="region of interest" description="Disordered" evidence="1">
    <location>
        <begin position="474"/>
        <end position="511"/>
    </location>
</feature>
<dbReference type="AlphaFoldDB" id="A0A6A6EKY1"/>
<keyword evidence="2" id="KW-0472">Membrane</keyword>
<name>A0A6A6EKY1_9PEZI</name>